<evidence type="ECO:0000256" key="4">
    <source>
        <dbReference type="ARBA" id="ARBA00022692"/>
    </source>
</evidence>
<dbReference type="PROSITE" id="PS01271">
    <property type="entry name" value="NA_SULFATE"/>
    <property type="match status" value="1"/>
</dbReference>
<dbReference type="InterPro" id="IPR001898">
    <property type="entry name" value="SLC13A/DASS"/>
</dbReference>
<evidence type="ECO:0000313" key="9">
    <source>
        <dbReference type="EMBL" id="KAK7482433.1"/>
    </source>
</evidence>
<feature type="transmembrane region" description="Helical" evidence="8">
    <location>
        <begin position="502"/>
        <end position="521"/>
    </location>
</feature>
<evidence type="ECO:0000313" key="10">
    <source>
        <dbReference type="Proteomes" id="UP001519460"/>
    </source>
</evidence>
<dbReference type="InterPro" id="IPR031312">
    <property type="entry name" value="Na/sul_symport_CS"/>
</dbReference>
<keyword evidence="6 8" id="KW-0472">Membrane</keyword>
<evidence type="ECO:0000256" key="8">
    <source>
        <dbReference type="SAM" id="Phobius"/>
    </source>
</evidence>
<dbReference type="GO" id="GO:0015141">
    <property type="term" value="F:succinate transmembrane transporter activity"/>
    <property type="evidence" value="ECO:0007669"/>
    <property type="project" value="UniProtKB-ARBA"/>
</dbReference>
<feature type="region of interest" description="Disordered" evidence="7">
    <location>
        <begin position="192"/>
        <end position="213"/>
    </location>
</feature>
<dbReference type="PANTHER" id="PTHR10283:SF82">
    <property type="entry name" value="SOLUTE CARRIER FAMILY 13 MEMBER 2"/>
    <property type="match status" value="1"/>
</dbReference>
<feature type="transmembrane region" description="Helical" evidence="8">
    <location>
        <begin position="331"/>
        <end position="351"/>
    </location>
</feature>
<evidence type="ECO:0000256" key="6">
    <source>
        <dbReference type="ARBA" id="ARBA00023136"/>
    </source>
</evidence>
<evidence type="ECO:0000256" key="1">
    <source>
        <dbReference type="ARBA" id="ARBA00004141"/>
    </source>
</evidence>
<name>A0ABD0K5S6_9CAEN</name>
<dbReference type="PANTHER" id="PTHR10283">
    <property type="entry name" value="SOLUTE CARRIER FAMILY 13 MEMBER"/>
    <property type="match status" value="1"/>
</dbReference>
<reference evidence="9 10" key="1">
    <citation type="journal article" date="2023" name="Sci. Data">
        <title>Genome assembly of the Korean intertidal mud-creeper Batillaria attramentaria.</title>
        <authorList>
            <person name="Patra A.K."/>
            <person name="Ho P.T."/>
            <person name="Jun S."/>
            <person name="Lee S.J."/>
            <person name="Kim Y."/>
            <person name="Won Y.J."/>
        </authorList>
    </citation>
    <scope>NUCLEOTIDE SEQUENCE [LARGE SCALE GENOMIC DNA]</scope>
    <source>
        <strain evidence="9">Wonlab-2016</strain>
    </source>
</reference>
<dbReference type="Pfam" id="PF00939">
    <property type="entry name" value="Na_sulph_symp"/>
    <property type="match status" value="1"/>
</dbReference>
<feature type="compositionally biased region" description="Polar residues" evidence="7">
    <location>
        <begin position="150"/>
        <end position="169"/>
    </location>
</feature>
<evidence type="ECO:0000256" key="3">
    <source>
        <dbReference type="ARBA" id="ARBA00022448"/>
    </source>
</evidence>
<evidence type="ECO:0000256" key="5">
    <source>
        <dbReference type="ARBA" id="ARBA00022989"/>
    </source>
</evidence>
<protein>
    <submittedName>
        <fullName evidence="9">Uncharacterized protein</fullName>
    </submittedName>
</protein>
<feature type="transmembrane region" description="Helical" evidence="8">
    <location>
        <begin position="363"/>
        <end position="385"/>
    </location>
</feature>
<keyword evidence="5 8" id="KW-1133">Transmembrane helix</keyword>
<comment type="caution">
    <text evidence="9">The sequence shown here is derived from an EMBL/GenBank/DDBJ whole genome shotgun (WGS) entry which is preliminary data.</text>
</comment>
<sequence>MFYGETDAYIGRCAYVVIAMALLWVTEAIPIPVTALIPVVMFPALSILTATDVANSYMGNTSLLFIGGLLVAIAVEESGLHRRVALGVLKFVGSEPKWIMLGLMIPTWFLSMWISNTATASMMVPIVEAVLVQLRTAYKPTSEQSEDAVTRTTGFSRSMSQESSNLSSVDLQVSDDTDVTKTQVNGVANKHVSVEISKEADPEDNESDDVSSDVDLTEEEAVAHQRLCKGLSLSIAYAANTGGIATLTGTPPNLVFSGQADLYFKKYGGESGVTFLRWMIMAFPLSLMMLILCWLWLTAIFLRGSCKKQPKETSNAVKRVIQNEYKRLGKISFAEIETLICFILVALLWLSREPKFVAGWSDLFHNGYMSDSTAAVAVSLLFFVLPQGKPTIFCWRYRAGIKQKPSYTPLLTWQVAQAKMPWGIIILLGGGFALAKGCKFSGLSDWFGDQLTAFESLDPWLINLVICVAVAMATEITSNTATATLLMPIMAELSLRLNVNPLYFMSSAALATSFAFMMPVATPPNAIVFSHGHLKISDMAAAGAMMNVIAVVCLCLCVNTWGDAVFSFTEIPAIFNITNGTVAASDLRMLTQTES</sequence>
<feature type="transmembrane region" description="Helical" evidence="8">
    <location>
        <begin position="422"/>
        <end position="442"/>
    </location>
</feature>
<keyword evidence="3" id="KW-0813">Transport</keyword>
<feature type="transmembrane region" description="Helical" evidence="8">
    <location>
        <begin position="541"/>
        <end position="561"/>
    </location>
</feature>
<feature type="transmembrane region" description="Helical" evidence="8">
    <location>
        <begin position="462"/>
        <end position="490"/>
    </location>
</feature>
<keyword evidence="10" id="KW-1185">Reference proteome</keyword>
<dbReference type="GO" id="GO:0016020">
    <property type="term" value="C:membrane"/>
    <property type="evidence" value="ECO:0007669"/>
    <property type="project" value="UniProtKB-SubCell"/>
</dbReference>
<organism evidence="9 10">
    <name type="scientific">Batillaria attramentaria</name>
    <dbReference type="NCBI Taxonomy" id="370345"/>
    <lineage>
        <taxon>Eukaryota</taxon>
        <taxon>Metazoa</taxon>
        <taxon>Spiralia</taxon>
        <taxon>Lophotrochozoa</taxon>
        <taxon>Mollusca</taxon>
        <taxon>Gastropoda</taxon>
        <taxon>Caenogastropoda</taxon>
        <taxon>Sorbeoconcha</taxon>
        <taxon>Cerithioidea</taxon>
        <taxon>Batillariidae</taxon>
        <taxon>Batillaria</taxon>
    </lineage>
</organism>
<dbReference type="AlphaFoldDB" id="A0ABD0K5S6"/>
<proteinExistence type="inferred from homology"/>
<accession>A0ABD0K5S6</accession>
<dbReference type="CDD" id="cd01115">
    <property type="entry name" value="SLC13_permease"/>
    <property type="match status" value="1"/>
</dbReference>
<feature type="transmembrane region" description="Helical" evidence="8">
    <location>
        <begin position="57"/>
        <end position="75"/>
    </location>
</feature>
<dbReference type="EMBL" id="JACVVK020000245">
    <property type="protein sequence ID" value="KAK7482433.1"/>
    <property type="molecule type" value="Genomic_DNA"/>
</dbReference>
<comment type="similarity">
    <text evidence="2">Belongs to the SLC13A/DASS transporter (TC 2.A.47) family. NADC subfamily.</text>
</comment>
<feature type="transmembrane region" description="Helical" evidence="8">
    <location>
        <begin position="275"/>
        <end position="302"/>
    </location>
</feature>
<keyword evidence="4 8" id="KW-0812">Transmembrane</keyword>
<evidence type="ECO:0000256" key="2">
    <source>
        <dbReference type="ARBA" id="ARBA00006772"/>
    </source>
</evidence>
<feature type="compositionally biased region" description="Acidic residues" evidence="7">
    <location>
        <begin position="201"/>
        <end position="213"/>
    </location>
</feature>
<dbReference type="Proteomes" id="UP001519460">
    <property type="component" value="Unassembled WGS sequence"/>
</dbReference>
<feature type="region of interest" description="Disordered" evidence="7">
    <location>
        <begin position="142"/>
        <end position="169"/>
    </location>
</feature>
<comment type="subcellular location">
    <subcellularLocation>
        <location evidence="1">Membrane</location>
        <topology evidence="1">Multi-pass membrane protein</topology>
    </subcellularLocation>
</comment>
<evidence type="ECO:0000256" key="7">
    <source>
        <dbReference type="SAM" id="MobiDB-lite"/>
    </source>
</evidence>
<gene>
    <name evidence="9" type="ORF">BaRGS_00026355</name>
</gene>